<evidence type="ECO:0000256" key="1">
    <source>
        <dbReference type="SAM" id="SignalP"/>
    </source>
</evidence>
<feature type="chain" id="PRO_5012001601" evidence="1">
    <location>
        <begin position="20"/>
        <end position="244"/>
    </location>
</feature>
<proteinExistence type="predicted"/>
<comment type="caution">
    <text evidence="2">The sequence shown here is derived from an EMBL/GenBank/DDBJ whole genome shotgun (WGS) entry which is preliminary data.</text>
</comment>
<dbReference type="VEuPathDB" id="FungiDB:FPRO_12078"/>
<dbReference type="Proteomes" id="UP000183971">
    <property type="component" value="Unassembled WGS sequence"/>
</dbReference>
<evidence type="ECO:0000313" key="3">
    <source>
        <dbReference type="Proteomes" id="UP000183971"/>
    </source>
</evidence>
<sequence length="244" mass="26248">MRFVNAASLLVLLSNFVHSSPLESIERRSLADTLQHGNYGRSNGKIYRYHEVRAGLFAGVAPEDWDNSVHVRGAALTKRSDNNESPPSLDSNLLHRDISSACATGLQCAKSSATALGSTLYQLSGAFIEKLKQIKPEVMDTLNQPFWANLAGVGGQNFIVTGLFLLIEGKSDKPPPVQQCSLENSQEDLLRQLIAQACSSNPERKAFSQSITLPDGSIFELKMAAAPGNVLSDSDTCGAPGKES</sequence>
<dbReference type="AlphaFoldDB" id="A0A1L7W1X1"/>
<protein>
    <submittedName>
        <fullName evidence="2">Uncharacterized protein</fullName>
    </submittedName>
</protein>
<dbReference type="GeneID" id="42056944"/>
<feature type="signal peptide" evidence="1">
    <location>
        <begin position="1"/>
        <end position="19"/>
    </location>
</feature>
<gene>
    <name evidence="2" type="ORF">FPRO_12078</name>
</gene>
<organism evidence="2 3">
    <name type="scientific">Fusarium proliferatum (strain ET1)</name>
    <name type="common">Orchid endophyte fungus</name>
    <dbReference type="NCBI Taxonomy" id="1227346"/>
    <lineage>
        <taxon>Eukaryota</taxon>
        <taxon>Fungi</taxon>
        <taxon>Dikarya</taxon>
        <taxon>Ascomycota</taxon>
        <taxon>Pezizomycotina</taxon>
        <taxon>Sordariomycetes</taxon>
        <taxon>Hypocreomycetidae</taxon>
        <taxon>Hypocreales</taxon>
        <taxon>Nectriaceae</taxon>
        <taxon>Fusarium</taxon>
        <taxon>Fusarium fujikuroi species complex</taxon>
    </lineage>
</organism>
<accession>A0A1L7W1X1</accession>
<dbReference type="EMBL" id="FJOF01000010">
    <property type="protein sequence ID" value="CZR46628.1"/>
    <property type="molecule type" value="Genomic_DNA"/>
</dbReference>
<dbReference type="RefSeq" id="XP_031087162.1">
    <property type="nucleotide sequence ID" value="XM_031221621.1"/>
</dbReference>
<reference evidence="3" key="1">
    <citation type="journal article" date="2016" name="Genome Biol. Evol.">
        <title>Comparative 'omics' of the Fusarium fujikuroi species complex highlights differences in genetic potential and metabolite synthesis.</title>
        <authorList>
            <person name="Niehaus E.-M."/>
            <person name="Muensterkoetter M."/>
            <person name="Proctor R.H."/>
            <person name="Brown D.W."/>
            <person name="Sharon A."/>
            <person name="Idan Y."/>
            <person name="Oren-Young L."/>
            <person name="Sieber C.M."/>
            <person name="Novak O."/>
            <person name="Pencik A."/>
            <person name="Tarkowska D."/>
            <person name="Hromadova K."/>
            <person name="Freeman S."/>
            <person name="Maymon M."/>
            <person name="Elazar M."/>
            <person name="Youssef S.A."/>
            <person name="El-Shabrawy E.S.M."/>
            <person name="Shalaby A.B.A."/>
            <person name="Houterman P."/>
            <person name="Brock N.L."/>
            <person name="Burkhardt I."/>
            <person name="Tsavkelova E.A."/>
            <person name="Dickschat J.S."/>
            <person name="Galuszka P."/>
            <person name="Gueldener U."/>
            <person name="Tudzynski B."/>
        </authorList>
    </citation>
    <scope>NUCLEOTIDE SEQUENCE [LARGE SCALE GENOMIC DNA]</scope>
    <source>
        <strain evidence="3">ET1</strain>
    </source>
</reference>
<keyword evidence="1" id="KW-0732">Signal</keyword>
<keyword evidence="3" id="KW-1185">Reference proteome</keyword>
<name>A0A1L7W1X1_FUSPR</name>
<evidence type="ECO:0000313" key="2">
    <source>
        <dbReference type="EMBL" id="CZR46628.1"/>
    </source>
</evidence>